<organism evidence="4 5">
    <name type="scientific">Elsinoe ampelina</name>
    <dbReference type="NCBI Taxonomy" id="302913"/>
    <lineage>
        <taxon>Eukaryota</taxon>
        <taxon>Fungi</taxon>
        <taxon>Dikarya</taxon>
        <taxon>Ascomycota</taxon>
        <taxon>Pezizomycotina</taxon>
        <taxon>Dothideomycetes</taxon>
        <taxon>Dothideomycetidae</taxon>
        <taxon>Myriangiales</taxon>
        <taxon>Elsinoaceae</taxon>
        <taxon>Elsinoe</taxon>
    </lineage>
</organism>
<evidence type="ECO:0000259" key="2">
    <source>
        <dbReference type="SMART" id="SM01292"/>
    </source>
</evidence>
<evidence type="ECO:0008006" key="6">
    <source>
        <dbReference type="Google" id="ProtNLM"/>
    </source>
</evidence>
<dbReference type="InterPro" id="IPR040185">
    <property type="entry name" value="Far11/STRP"/>
</dbReference>
<protein>
    <recommendedName>
        <fullName evidence="6">Factor arrest protein 11</fullName>
    </recommendedName>
</protein>
<feature type="region of interest" description="Disordered" evidence="1">
    <location>
        <begin position="1"/>
        <end position="31"/>
    </location>
</feature>
<feature type="region of interest" description="Disordered" evidence="1">
    <location>
        <begin position="469"/>
        <end position="541"/>
    </location>
</feature>
<feature type="compositionally biased region" description="Gly residues" evidence="1">
    <location>
        <begin position="1093"/>
        <end position="1104"/>
    </location>
</feature>
<feature type="region of interest" description="Disordered" evidence="1">
    <location>
        <begin position="847"/>
        <end position="909"/>
    </location>
</feature>
<dbReference type="GO" id="GO:0007010">
    <property type="term" value="P:cytoskeleton organization"/>
    <property type="evidence" value="ECO:0007669"/>
    <property type="project" value="TreeGrafter"/>
</dbReference>
<feature type="domain" description="Far11/STRP C-terminal" evidence="3">
    <location>
        <begin position="585"/>
        <end position="1073"/>
    </location>
</feature>
<dbReference type="InterPro" id="IPR021819">
    <property type="entry name" value="Far11/STRP_C"/>
</dbReference>
<feature type="region of interest" description="Disordered" evidence="1">
    <location>
        <begin position="1080"/>
        <end position="1104"/>
    </location>
</feature>
<feature type="compositionally biased region" description="Acidic residues" evidence="1">
    <location>
        <begin position="676"/>
        <end position="685"/>
    </location>
</feature>
<reference evidence="5" key="1">
    <citation type="journal article" date="2020" name="Stud. Mycol.">
        <title>101 Dothideomycetes genomes: A test case for predicting lifestyles and emergence of pathogens.</title>
        <authorList>
            <person name="Haridas S."/>
            <person name="Albert R."/>
            <person name="Binder M."/>
            <person name="Bloem J."/>
            <person name="LaButti K."/>
            <person name="Salamov A."/>
            <person name="Andreopoulos B."/>
            <person name="Baker S."/>
            <person name="Barry K."/>
            <person name="Bills G."/>
            <person name="Bluhm B."/>
            <person name="Cannon C."/>
            <person name="Castanera R."/>
            <person name="Culley D."/>
            <person name="Daum C."/>
            <person name="Ezra D."/>
            <person name="Gonzalez J."/>
            <person name="Henrissat B."/>
            <person name="Kuo A."/>
            <person name="Liang C."/>
            <person name="Lipzen A."/>
            <person name="Lutzoni F."/>
            <person name="Magnuson J."/>
            <person name="Mondo S."/>
            <person name="Nolan M."/>
            <person name="Ohm R."/>
            <person name="Pangilinan J."/>
            <person name="Park H.-J."/>
            <person name="Ramirez L."/>
            <person name="Alfaro M."/>
            <person name="Sun H."/>
            <person name="Tritt A."/>
            <person name="Yoshinaga Y."/>
            <person name="Zwiers L.-H."/>
            <person name="Turgeon B."/>
            <person name="Goodwin S."/>
            <person name="Spatafora J."/>
            <person name="Crous P."/>
            <person name="Grigoriev I."/>
        </authorList>
    </citation>
    <scope>NUCLEOTIDE SEQUENCE [LARGE SCALE GENOMIC DNA]</scope>
    <source>
        <strain evidence="5">CECT 20119</strain>
    </source>
</reference>
<accession>A0A6A6GD01</accession>
<dbReference type="AlphaFoldDB" id="A0A6A6GD01"/>
<evidence type="ECO:0000313" key="5">
    <source>
        <dbReference type="Proteomes" id="UP000799538"/>
    </source>
</evidence>
<dbReference type="OrthoDB" id="18234at2759"/>
<dbReference type="Pfam" id="PF11882">
    <property type="entry name" value="DUF3402"/>
    <property type="match status" value="1"/>
</dbReference>
<dbReference type="SMART" id="SM01293">
    <property type="entry name" value="DUF3402"/>
    <property type="match status" value="1"/>
</dbReference>
<evidence type="ECO:0000256" key="1">
    <source>
        <dbReference type="SAM" id="MobiDB-lite"/>
    </source>
</evidence>
<proteinExistence type="predicted"/>
<feature type="region of interest" description="Disordered" evidence="1">
    <location>
        <begin position="54"/>
        <end position="107"/>
    </location>
</feature>
<dbReference type="Pfam" id="PF07923">
    <property type="entry name" value="N1221"/>
    <property type="match status" value="1"/>
</dbReference>
<feature type="region of interest" description="Disordered" evidence="1">
    <location>
        <begin position="649"/>
        <end position="685"/>
    </location>
</feature>
<name>A0A6A6GD01_9PEZI</name>
<dbReference type="PANTHER" id="PTHR13239">
    <property type="entry name" value="PROTEIN REQUIRED FOR HYPHAL ANASTOMOSIS HAM-2"/>
    <property type="match status" value="1"/>
</dbReference>
<dbReference type="EMBL" id="ML992507">
    <property type="protein sequence ID" value="KAF2223260.1"/>
    <property type="molecule type" value="Genomic_DNA"/>
</dbReference>
<dbReference type="Proteomes" id="UP000799538">
    <property type="component" value="Unassembled WGS sequence"/>
</dbReference>
<feature type="region of interest" description="Disordered" evidence="1">
    <location>
        <begin position="735"/>
        <end position="754"/>
    </location>
</feature>
<sequence>MDEVENPEVSATGQTVPMLRDEDVPTPEEPVPEGVEALEADIAASVHAEPLLQGSVETLLDSEQKEGTTIAEQGASNTGTFKPPLPKDRVALPTRPPLKREASAPRPLELSAVQIPESQDSPQDPPDSLTLADLRRLRDGFPITPNTKQEIPTLQNVYDFQYTDAQSFAAEIEEWFSYSQGEVSRIISLPDTYMRWWGAGNKARGEEPMLKWKDSDSQELFVEHLLEVLAEDSEKSTAQALFCLCYLVLGLFQETAGQQDDNPCTRLFKDAEPPKLGAKEAAGLQIRTMIENSVLMFRYGALDVLHKVLKSISDRDTEASLQFSADTPEAARSYDEHDVSDELWTCLTIIHALFEVARLGGDTDDADFIRKQISIFTPQYLLTLTNIISKLRWDEASPIPIGKIFTLHWKSILLGFGGIKDVDRVKSKFKDDVQEKDVRGQPVITASPLDYHLFRQEISSKYPAYQAPKPTFPFEPDNNSILPPLRHRQSKYDSNATQPGPGPAPLPTGSIMHQPVHIATPAPSPPPSPAGPGGKGGKKQNYQTNQLFPFMYPPLDDSSNDIGGKGSTELQDALVGRKWQGSDVPTSILEAAELFAKRMKATRAMKQLWGARVDFMKYDRGWKDDQDAANGRLSLDSLPDDLRADLVNGFGGLDNSNQRSSADKTDTDVSAKATAGEDDQEEDELERIDPLPKVAEFYRQSLPHLQSYVIVSLKAVLKLVTDLVAANGGRLSVPNGYQDQNGLPPTENGSSGHLDENLNTLDQIDNMRSQEITNKALTGSLLLLLKWFKLSHILRYEYLTQLLLDSNYIPLVLKLWQTQDISRAVHFKLDRPSHNFFTICASQSPTRRKSHQSSASLSSLDSAAPPPIKYHRRTSSAASLPRTSTYSTTSSPTDYTTQPPEIDELGYPTTPLPPSPLTTYSARNLLSLINHLRILQKVTRRKAHRSLLLVSYKSSNHLKKSLRVPVEELRYYTLKLFKSQVPYCGRKWRQSNMKIITAVWLSVPAELRDDWLVGGGGGMGGAGPGDVDGTVEEALPLEQSLRALTYWWNCRGYPEVMERGVGREERGFFERELERMEGRVGLEEGEEEEEGAQGMGVGVGEGVY</sequence>
<keyword evidence="5" id="KW-1185">Reference proteome</keyword>
<evidence type="ECO:0000259" key="3">
    <source>
        <dbReference type="SMART" id="SM01293"/>
    </source>
</evidence>
<gene>
    <name evidence="4" type="ORF">BDZ85DRAFT_237361</name>
</gene>
<dbReference type="PANTHER" id="PTHR13239:SF4">
    <property type="entry name" value="AT25231P"/>
    <property type="match status" value="1"/>
</dbReference>
<dbReference type="InterPro" id="IPR012486">
    <property type="entry name" value="Far11/STRP_N"/>
</dbReference>
<evidence type="ECO:0000313" key="4">
    <source>
        <dbReference type="EMBL" id="KAF2223260.1"/>
    </source>
</evidence>
<dbReference type="GO" id="GO:0005829">
    <property type="term" value="C:cytosol"/>
    <property type="evidence" value="ECO:0007669"/>
    <property type="project" value="TreeGrafter"/>
</dbReference>
<feature type="compositionally biased region" description="Polar residues" evidence="1">
    <location>
        <begin position="70"/>
        <end position="80"/>
    </location>
</feature>
<feature type="compositionally biased region" description="Low complexity" evidence="1">
    <location>
        <begin position="853"/>
        <end position="863"/>
    </location>
</feature>
<feature type="compositionally biased region" description="Low complexity" evidence="1">
    <location>
        <begin position="881"/>
        <end position="900"/>
    </location>
</feature>
<dbReference type="SMART" id="SM01292">
    <property type="entry name" value="N1221"/>
    <property type="match status" value="1"/>
</dbReference>
<feature type="domain" description="Far11/STRP N-terminal" evidence="2">
    <location>
        <begin position="155"/>
        <end position="478"/>
    </location>
</feature>